<feature type="domain" description="RagB/SusD" evidence="6">
    <location>
        <begin position="331"/>
        <end position="465"/>
    </location>
</feature>
<dbReference type="InterPro" id="IPR012944">
    <property type="entry name" value="SusD_RagB_dom"/>
</dbReference>
<dbReference type="Pfam" id="PF14322">
    <property type="entry name" value="SusD-like_3"/>
    <property type="match status" value="1"/>
</dbReference>
<keyword evidence="4" id="KW-0472">Membrane</keyword>
<organism evidence="8 9">
    <name type="scientific">Gelidibacter salicanalis</name>
    <dbReference type="NCBI Taxonomy" id="291193"/>
    <lineage>
        <taxon>Bacteria</taxon>
        <taxon>Pseudomonadati</taxon>
        <taxon>Bacteroidota</taxon>
        <taxon>Flavobacteriia</taxon>
        <taxon>Flavobacteriales</taxon>
        <taxon>Flavobacteriaceae</taxon>
        <taxon>Gelidibacter</taxon>
    </lineage>
</organism>
<evidence type="ECO:0000256" key="2">
    <source>
        <dbReference type="ARBA" id="ARBA00006275"/>
    </source>
</evidence>
<protein>
    <submittedName>
        <fullName evidence="8">RagB/SusD family nutrient uptake outer membrane protein</fullName>
    </submittedName>
</protein>
<evidence type="ECO:0000313" key="8">
    <source>
        <dbReference type="EMBL" id="MBJ7881623.1"/>
    </source>
</evidence>
<evidence type="ECO:0000256" key="1">
    <source>
        <dbReference type="ARBA" id="ARBA00004442"/>
    </source>
</evidence>
<dbReference type="InterPro" id="IPR011990">
    <property type="entry name" value="TPR-like_helical_dom_sf"/>
</dbReference>
<dbReference type="Pfam" id="PF07980">
    <property type="entry name" value="SusD_RagB"/>
    <property type="match status" value="1"/>
</dbReference>
<evidence type="ECO:0000259" key="6">
    <source>
        <dbReference type="Pfam" id="PF07980"/>
    </source>
</evidence>
<evidence type="ECO:0000256" key="3">
    <source>
        <dbReference type="ARBA" id="ARBA00022729"/>
    </source>
</evidence>
<keyword evidence="5" id="KW-0998">Cell outer membrane</keyword>
<name>A0A934NIU7_9FLAO</name>
<evidence type="ECO:0000256" key="5">
    <source>
        <dbReference type="ARBA" id="ARBA00023237"/>
    </source>
</evidence>
<accession>A0A934NIU7</accession>
<comment type="similarity">
    <text evidence="2">Belongs to the SusD family.</text>
</comment>
<dbReference type="SUPFAM" id="SSF48452">
    <property type="entry name" value="TPR-like"/>
    <property type="match status" value="1"/>
</dbReference>
<dbReference type="CDD" id="cd08977">
    <property type="entry name" value="SusD"/>
    <property type="match status" value="1"/>
</dbReference>
<evidence type="ECO:0000259" key="7">
    <source>
        <dbReference type="Pfam" id="PF14322"/>
    </source>
</evidence>
<feature type="domain" description="SusD-like N-terminal" evidence="7">
    <location>
        <begin position="107"/>
        <end position="231"/>
    </location>
</feature>
<dbReference type="EMBL" id="JAEHJZ010000032">
    <property type="protein sequence ID" value="MBJ7881623.1"/>
    <property type="molecule type" value="Genomic_DNA"/>
</dbReference>
<comment type="caution">
    <text evidence="8">The sequence shown here is derived from an EMBL/GenBank/DDBJ whole genome shotgun (WGS) entry which is preliminary data.</text>
</comment>
<evidence type="ECO:0000313" key="9">
    <source>
        <dbReference type="Proteomes" id="UP000662373"/>
    </source>
</evidence>
<sequence>MFNLMKTKSTIIFMVTVILGLSLLGCTKFIEVDLPVSQLTGPAVYQDQTTATAALSDIYARLRNNGVLTGNPDGTSMVLGLYTDELAYYGTGTSPLESFFTHGLLPSNTYASSLWSNSYGQVYAANALLEGLENSPEIPKSATHQLQGEALFIRAVLHFYLVNLYGDIPFITTTDYQGNAQVQRLPASEVMAHIIGDLEAADQKLTYGYPAQNRVRANKGAVRALLARAHLYLEQWSLADMYASDIIGQTALYAVEDDLDAAFLKGSISTIWQLHPGVSGANTLQGKIFSFSSGPPAIAALTQDLVSSFGENDLRGQHWVKSVTQGVQVWYHPYKYKLTENTGVSQEYSIVLRLEEQILIRAEARANLGDSDGAKQDLNTIRNRAGLENTTATTTMQLLAAIQQERKLELFTEFGHRWFDLKRNGMAEAVLSPIKPAWEPKNLLFPLPESELLLNPNLEPQNTGY</sequence>
<evidence type="ECO:0000256" key="4">
    <source>
        <dbReference type="ARBA" id="ARBA00023136"/>
    </source>
</evidence>
<keyword evidence="9" id="KW-1185">Reference proteome</keyword>
<proteinExistence type="inferred from homology"/>
<dbReference type="Gene3D" id="1.25.40.390">
    <property type="match status" value="1"/>
</dbReference>
<dbReference type="Proteomes" id="UP000662373">
    <property type="component" value="Unassembled WGS sequence"/>
</dbReference>
<dbReference type="GO" id="GO:0009279">
    <property type="term" value="C:cell outer membrane"/>
    <property type="evidence" value="ECO:0007669"/>
    <property type="project" value="UniProtKB-SubCell"/>
</dbReference>
<keyword evidence="3" id="KW-0732">Signal</keyword>
<reference evidence="8 9" key="1">
    <citation type="submission" date="2020-09" db="EMBL/GenBank/DDBJ databases">
        <title>Draft genome of Gelidibacter salicanalis PAMC21136.</title>
        <authorList>
            <person name="Park H."/>
        </authorList>
    </citation>
    <scope>NUCLEOTIDE SEQUENCE [LARGE SCALE GENOMIC DNA]</scope>
    <source>
        <strain evidence="8 9">PAMC21136</strain>
    </source>
</reference>
<dbReference type="InterPro" id="IPR033985">
    <property type="entry name" value="SusD-like_N"/>
</dbReference>
<comment type="subcellular location">
    <subcellularLocation>
        <location evidence="1">Cell outer membrane</location>
    </subcellularLocation>
</comment>
<dbReference type="PROSITE" id="PS51257">
    <property type="entry name" value="PROKAR_LIPOPROTEIN"/>
    <property type="match status" value="1"/>
</dbReference>
<dbReference type="AlphaFoldDB" id="A0A934NIU7"/>
<gene>
    <name evidence="8" type="ORF">JEM65_13350</name>
</gene>